<reference evidence="1" key="1">
    <citation type="submission" date="2022-11" db="EMBL/GenBank/DDBJ databases">
        <title>Chromosomal genome sequence assembly and mating type (MAT) locus characterization of the leprose asexual lichenized fungus Lepraria neglecta (Nyl.) Erichsen.</title>
        <authorList>
            <person name="Allen J.L."/>
            <person name="Pfeffer B."/>
        </authorList>
    </citation>
    <scope>NUCLEOTIDE SEQUENCE</scope>
    <source>
        <strain evidence="1">Allen 5258</strain>
    </source>
</reference>
<dbReference type="Proteomes" id="UP001276659">
    <property type="component" value="Unassembled WGS sequence"/>
</dbReference>
<comment type="caution">
    <text evidence="1">The sequence shown here is derived from an EMBL/GenBank/DDBJ whole genome shotgun (WGS) entry which is preliminary data.</text>
</comment>
<organism evidence="1 2">
    <name type="scientific">Lepraria neglecta</name>
    <dbReference type="NCBI Taxonomy" id="209136"/>
    <lineage>
        <taxon>Eukaryota</taxon>
        <taxon>Fungi</taxon>
        <taxon>Dikarya</taxon>
        <taxon>Ascomycota</taxon>
        <taxon>Pezizomycotina</taxon>
        <taxon>Lecanoromycetes</taxon>
        <taxon>OSLEUM clade</taxon>
        <taxon>Lecanoromycetidae</taxon>
        <taxon>Lecanorales</taxon>
        <taxon>Lecanorineae</taxon>
        <taxon>Stereocaulaceae</taxon>
        <taxon>Lepraria</taxon>
    </lineage>
</organism>
<dbReference type="AlphaFoldDB" id="A0AAE0DHV6"/>
<evidence type="ECO:0000313" key="2">
    <source>
        <dbReference type="Proteomes" id="UP001276659"/>
    </source>
</evidence>
<gene>
    <name evidence="1" type="ORF">OEA41_010600</name>
</gene>
<evidence type="ECO:0000313" key="1">
    <source>
        <dbReference type="EMBL" id="KAK3167473.1"/>
    </source>
</evidence>
<proteinExistence type="predicted"/>
<keyword evidence="2" id="KW-1185">Reference proteome</keyword>
<name>A0AAE0DHV6_9LECA</name>
<sequence length="67" mass="7750">MHVSTLHYPAVEYLPKNVSLEVFDIFGEIPDELVGKFDVVHIRVFLCVIKRNDPEPLLKNLIKMLSE</sequence>
<dbReference type="EMBL" id="JASNWA010000011">
    <property type="protein sequence ID" value="KAK3167473.1"/>
    <property type="molecule type" value="Genomic_DNA"/>
</dbReference>
<dbReference type="SUPFAM" id="SSF53335">
    <property type="entry name" value="S-adenosyl-L-methionine-dependent methyltransferases"/>
    <property type="match status" value="1"/>
</dbReference>
<dbReference type="InterPro" id="IPR029063">
    <property type="entry name" value="SAM-dependent_MTases_sf"/>
</dbReference>
<accession>A0AAE0DHV6</accession>
<protein>
    <submittedName>
        <fullName evidence="1">Uncharacterized protein</fullName>
    </submittedName>
</protein>